<dbReference type="InterPro" id="IPR029052">
    <property type="entry name" value="Metallo-depent_PP-like"/>
</dbReference>
<sequence length="141" mass="14942">MVVLDNGEANQGSPLNIVYHANRTADTTDPIASVFNHLKYDAVGVGNHEFNYGHLDKDGKAGALNQYRQSLNMPMLGTSVIAKDKGADVVVLSHTGMDAPGYVWKAGDLEENAATSIATQTAGATSSSPHTPTSRTRSTRN</sequence>
<dbReference type="Gene3D" id="3.60.21.10">
    <property type="match status" value="1"/>
</dbReference>
<dbReference type="GO" id="GO:0046872">
    <property type="term" value="F:metal ion binding"/>
    <property type="evidence" value="ECO:0007669"/>
    <property type="project" value="InterPro"/>
</dbReference>
<accession>A0A7M1QUA8</accession>
<organism evidence="2 3">
    <name type="scientific">Trueperella pecoris</name>
    <dbReference type="NCBI Taxonomy" id="2733571"/>
    <lineage>
        <taxon>Bacteria</taxon>
        <taxon>Bacillati</taxon>
        <taxon>Actinomycetota</taxon>
        <taxon>Actinomycetes</taxon>
        <taxon>Actinomycetales</taxon>
        <taxon>Actinomycetaceae</taxon>
        <taxon>Trueperella</taxon>
    </lineage>
</organism>
<dbReference type="AlphaFoldDB" id="A0A7M1QUA8"/>
<protein>
    <recommendedName>
        <fullName evidence="4">5'-nucleotidase</fullName>
    </recommendedName>
</protein>
<dbReference type="SUPFAM" id="SSF56300">
    <property type="entry name" value="Metallo-dependent phosphatases"/>
    <property type="match status" value="1"/>
</dbReference>
<dbReference type="PROSITE" id="PS00786">
    <property type="entry name" value="5_NUCLEOTIDASE_2"/>
    <property type="match status" value="1"/>
</dbReference>
<dbReference type="GO" id="GO:0016788">
    <property type="term" value="F:hydrolase activity, acting on ester bonds"/>
    <property type="evidence" value="ECO:0007669"/>
    <property type="project" value="InterPro"/>
</dbReference>
<evidence type="ECO:0000313" key="3">
    <source>
        <dbReference type="Proteomes" id="UP000595053"/>
    </source>
</evidence>
<dbReference type="EMBL" id="CP063213">
    <property type="protein sequence ID" value="QOR44955.1"/>
    <property type="molecule type" value="Genomic_DNA"/>
</dbReference>
<evidence type="ECO:0000313" key="2">
    <source>
        <dbReference type="EMBL" id="QOR44955.1"/>
    </source>
</evidence>
<keyword evidence="3" id="KW-1185">Reference proteome</keyword>
<dbReference type="Proteomes" id="UP000595053">
    <property type="component" value="Chromosome"/>
</dbReference>
<name>A0A7M1QUA8_9ACTO</name>
<dbReference type="InterPro" id="IPR006146">
    <property type="entry name" value="5'-Nucleotdase_CS"/>
</dbReference>
<feature type="compositionally biased region" description="Low complexity" evidence="1">
    <location>
        <begin position="125"/>
        <end position="141"/>
    </location>
</feature>
<dbReference type="RefSeq" id="WP_197550750.1">
    <property type="nucleotide sequence ID" value="NZ_CP063213.1"/>
</dbReference>
<feature type="region of interest" description="Disordered" evidence="1">
    <location>
        <begin position="118"/>
        <end position="141"/>
    </location>
</feature>
<reference evidence="2 3" key="1">
    <citation type="submission" date="2020-10" db="EMBL/GenBank/DDBJ databases">
        <title>Trueperella pecoris sp. nov. isolated from bovine and porcine specimens.</title>
        <authorList>
            <person name="Schoenecker L."/>
            <person name="Schnydrig P."/>
            <person name="Brodard I."/>
            <person name="Thomann A."/>
            <person name="Hemphill A."/>
            <person name="Rodriguez-Campos S."/>
            <person name="Perreten V."/>
            <person name="Jores J."/>
            <person name="Kittl S."/>
        </authorList>
    </citation>
    <scope>NUCLEOTIDE SEQUENCE [LARGE SCALE GENOMIC DNA]</scope>
    <source>
        <strain evidence="2 3">15A0121</strain>
    </source>
</reference>
<proteinExistence type="predicted"/>
<dbReference type="GO" id="GO:0000166">
    <property type="term" value="F:nucleotide binding"/>
    <property type="evidence" value="ECO:0007669"/>
    <property type="project" value="InterPro"/>
</dbReference>
<evidence type="ECO:0000256" key="1">
    <source>
        <dbReference type="SAM" id="MobiDB-lite"/>
    </source>
</evidence>
<gene>
    <name evidence="2" type="ORF">INS88_06570</name>
</gene>
<evidence type="ECO:0008006" key="4">
    <source>
        <dbReference type="Google" id="ProtNLM"/>
    </source>
</evidence>